<evidence type="ECO:0000313" key="8">
    <source>
        <dbReference type="Proteomes" id="UP000533637"/>
    </source>
</evidence>
<dbReference type="PROSITE" id="PS00194">
    <property type="entry name" value="THIOREDOXIN_1"/>
    <property type="match status" value="1"/>
</dbReference>
<name>A0ABR6KFV0_9BACT</name>
<dbReference type="EMBL" id="JACHOC010000001">
    <property type="protein sequence ID" value="MBB4620376.1"/>
    <property type="molecule type" value="Genomic_DNA"/>
</dbReference>
<keyword evidence="4" id="KW-0676">Redox-active center</keyword>
<dbReference type="CDD" id="cd02966">
    <property type="entry name" value="TlpA_like_family"/>
    <property type="match status" value="1"/>
</dbReference>
<feature type="chain" id="PRO_5045871886" evidence="5">
    <location>
        <begin position="21"/>
        <end position="400"/>
    </location>
</feature>
<feature type="domain" description="Thioredoxin" evidence="6">
    <location>
        <begin position="258"/>
        <end position="400"/>
    </location>
</feature>
<comment type="caution">
    <text evidence="7">The sequence shown here is derived from an EMBL/GenBank/DDBJ whole genome shotgun (WGS) entry which is preliminary data.</text>
</comment>
<sequence length="400" mass="46217">MNKGVYQCVLLVLFFSGMVACSDRSKQTVPFECMLEGEVKGWSECSSLALIEAEKREEAVPVVSIPVVGGKFEYTFRDSVNRLYQLYGKFDEGNRRRRVEFISEKGKLFVELSRDEEELISQIRTDLPFNKELQLVADSSIAVKLFTKRKQMKADGLYYLSEEYKELSEAAKQLEGEIFFSQNPERERLFEYVRTHPTFTGFCLYKWLLLKNVGPFLSFPSDPNIPVLKEIYETVYKEKYTDHPYQKEIKDMLGSLDVKEGASFVDFVAPDLNGNQYRLSDLIKGKYALLDLWASWCGPCRSYSKDMKPVYERYKNRGFTVVGVAREVNDTEAMRRAIEKDGYPWINLFDLNDQVGVWTKYGVLSAGRRLLINPTGKILALDPQSEEVEKLLEKYLNKTL</sequence>
<evidence type="ECO:0000256" key="4">
    <source>
        <dbReference type="ARBA" id="ARBA00023284"/>
    </source>
</evidence>
<dbReference type="InterPro" id="IPR017937">
    <property type="entry name" value="Thioredoxin_CS"/>
</dbReference>
<organism evidence="7 8">
    <name type="scientific">Parabacteroides faecis</name>
    <dbReference type="NCBI Taxonomy" id="1217282"/>
    <lineage>
        <taxon>Bacteria</taxon>
        <taxon>Pseudomonadati</taxon>
        <taxon>Bacteroidota</taxon>
        <taxon>Bacteroidia</taxon>
        <taxon>Bacteroidales</taxon>
        <taxon>Tannerellaceae</taxon>
        <taxon>Parabacteroides</taxon>
    </lineage>
</organism>
<dbReference type="Gene3D" id="3.40.30.10">
    <property type="entry name" value="Glutaredoxin"/>
    <property type="match status" value="1"/>
</dbReference>
<keyword evidence="8" id="KW-1185">Reference proteome</keyword>
<dbReference type="PROSITE" id="PS51257">
    <property type="entry name" value="PROKAR_LIPOPROTEIN"/>
    <property type="match status" value="1"/>
</dbReference>
<dbReference type="InterPro" id="IPR013766">
    <property type="entry name" value="Thioredoxin_domain"/>
</dbReference>
<reference evidence="7 8" key="1">
    <citation type="submission" date="2020-08" db="EMBL/GenBank/DDBJ databases">
        <title>Genomic Encyclopedia of Type Strains, Phase IV (KMG-IV): sequencing the most valuable type-strain genomes for metagenomic binning, comparative biology and taxonomic classification.</title>
        <authorList>
            <person name="Goeker M."/>
        </authorList>
    </citation>
    <scope>NUCLEOTIDE SEQUENCE [LARGE SCALE GENOMIC DNA]</scope>
    <source>
        <strain evidence="7 8">DSM 102983</strain>
    </source>
</reference>
<dbReference type="PANTHER" id="PTHR42852">
    <property type="entry name" value="THIOL:DISULFIDE INTERCHANGE PROTEIN DSBE"/>
    <property type="match status" value="1"/>
</dbReference>
<evidence type="ECO:0000256" key="5">
    <source>
        <dbReference type="SAM" id="SignalP"/>
    </source>
</evidence>
<gene>
    <name evidence="7" type="ORF">GGQ57_000250</name>
</gene>
<proteinExistence type="predicted"/>
<dbReference type="PANTHER" id="PTHR42852:SF6">
    <property type="entry name" value="THIOL:DISULFIDE INTERCHANGE PROTEIN DSBE"/>
    <property type="match status" value="1"/>
</dbReference>
<keyword evidence="2" id="KW-0201">Cytochrome c-type biogenesis</keyword>
<dbReference type="InterPro" id="IPR036249">
    <property type="entry name" value="Thioredoxin-like_sf"/>
</dbReference>
<evidence type="ECO:0000259" key="6">
    <source>
        <dbReference type="PROSITE" id="PS51352"/>
    </source>
</evidence>
<keyword evidence="5" id="KW-0732">Signal</keyword>
<dbReference type="GO" id="GO:0016853">
    <property type="term" value="F:isomerase activity"/>
    <property type="evidence" value="ECO:0007669"/>
    <property type="project" value="UniProtKB-KW"/>
</dbReference>
<comment type="subcellular location">
    <subcellularLocation>
        <location evidence="1">Cell envelope</location>
    </subcellularLocation>
</comment>
<dbReference type="InterPro" id="IPR050553">
    <property type="entry name" value="Thioredoxin_ResA/DsbE_sf"/>
</dbReference>
<dbReference type="Proteomes" id="UP000533637">
    <property type="component" value="Unassembled WGS sequence"/>
</dbReference>
<dbReference type="PROSITE" id="PS51352">
    <property type="entry name" value="THIOREDOXIN_2"/>
    <property type="match status" value="1"/>
</dbReference>
<accession>A0ABR6KFV0</accession>
<protein>
    <submittedName>
        <fullName evidence="7">Thiol-disulfide isomerase/thioredoxin</fullName>
    </submittedName>
</protein>
<dbReference type="RefSeq" id="WP_183668434.1">
    <property type="nucleotide sequence ID" value="NZ_BMPB01000006.1"/>
</dbReference>
<evidence type="ECO:0000256" key="1">
    <source>
        <dbReference type="ARBA" id="ARBA00004196"/>
    </source>
</evidence>
<keyword evidence="7" id="KW-0413">Isomerase</keyword>
<evidence type="ECO:0000256" key="3">
    <source>
        <dbReference type="ARBA" id="ARBA00023157"/>
    </source>
</evidence>
<dbReference type="SUPFAM" id="SSF52833">
    <property type="entry name" value="Thioredoxin-like"/>
    <property type="match status" value="1"/>
</dbReference>
<keyword evidence="3" id="KW-1015">Disulfide bond</keyword>
<dbReference type="Pfam" id="PF00578">
    <property type="entry name" value="AhpC-TSA"/>
    <property type="match status" value="1"/>
</dbReference>
<dbReference type="InterPro" id="IPR000866">
    <property type="entry name" value="AhpC/TSA"/>
</dbReference>
<feature type="signal peptide" evidence="5">
    <location>
        <begin position="1"/>
        <end position="20"/>
    </location>
</feature>
<evidence type="ECO:0000313" key="7">
    <source>
        <dbReference type="EMBL" id="MBB4620376.1"/>
    </source>
</evidence>
<evidence type="ECO:0000256" key="2">
    <source>
        <dbReference type="ARBA" id="ARBA00022748"/>
    </source>
</evidence>